<dbReference type="Pfam" id="PF02798">
    <property type="entry name" value="GST_N"/>
    <property type="match status" value="1"/>
</dbReference>
<dbReference type="PANTHER" id="PTHR44051:SF8">
    <property type="entry name" value="GLUTATHIONE S-TRANSFERASE GSTA"/>
    <property type="match status" value="1"/>
</dbReference>
<sequence>MYKLYYSPDACSLAVHISLEELNAGFTPVRVNIGEEVSPALLAVNPLATVPVLIDDGLILTEGVAILNYLADHFPKSSLRPETGKARGEFYQWMNILSAGLHRSYCRAFAPGAYVKSEAAAEEVYQVADEEIQEMFIFIDKHLASRRYLLGEQISFVDFYLFAMLGWTGALTCPLSGYENLSAFYERIRVRPAVQRAYATENE</sequence>
<dbReference type="Gene3D" id="3.40.30.10">
    <property type="entry name" value="Glutaredoxin"/>
    <property type="match status" value="1"/>
</dbReference>
<gene>
    <name evidence="4" type="ORF">H3N35_13725</name>
</gene>
<dbReference type="CDD" id="cd03188">
    <property type="entry name" value="GST_C_Beta"/>
    <property type="match status" value="1"/>
</dbReference>
<dbReference type="PROSITE" id="PS50405">
    <property type="entry name" value="GST_CTER"/>
    <property type="match status" value="1"/>
</dbReference>
<evidence type="ECO:0000259" key="3">
    <source>
        <dbReference type="PROSITE" id="PS50405"/>
    </source>
</evidence>
<evidence type="ECO:0000259" key="2">
    <source>
        <dbReference type="PROSITE" id="PS50404"/>
    </source>
</evidence>
<dbReference type="InterPro" id="IPR036249">
    <property type="entry name" value="Thioredoxin-like_sf"/>
</dbReference>
<feature type="domain" description="GST C-terminal" evidence="3">
    <location>
        <begin position="83"/>
        <end position="203"/>
    </location>
</feature>
<name>A0ABY7V7J8_9GAMM</name>
<dbReference type="EMBL" id="CP059693">
    <property type="protein sequence ID" value="WDE09397.1"/>
    <property type="molecule type" value="Genomic_DNA"/>
</dbReference>
<dbReference type="InterPro" id="IPR040079">
    <property type="entry name" value="Glutathione_S-Trfase"/>
</dbReference>
<dbReference type="PROSITE" id="PS50404">
    <property type="entry name" value="GST_NTER"/>
    <property type="match status" value="1"/>
</dbReference>
<dbReference type="SUPFAM" id="SSF47616">
    <property type="entry name" value="GST C-terminal domain-like"/>
    <property type="match status" value="1"/>
</dbReference>
<dbReference type="SUPFAM" id="SSF52833">
    <property type="entry name" value="Thioredoxin-like"/>
    <property type="match status" value="1"/>
</dbReference>
<evidence type="ECO:0000256" key="1">
    <source>
        <dbReference type="RuleBase" id="RU003494"/>
    </source>
</evidence>
<dbReference type="SFLD" id="SFLDS00019">
    <property type="entry name" value="Glutathione_Transferase_(cytos"/>
    <property type="match status" value="1"/>
</dbReference>
<reference evidence="4 5" key="1">
    <citation type="journal article" date="2022" name="Mar. Drugs">
        <title>Bioassay-Guided Fractionation Leads to the Detection of Cholic Acid Generated by the Rare Thalassomonas sp.</title>
        <authorList>
            <person name="Pheiffer F."/>
            <person name="Schneider Y.K."/>
            <person name="Hansen E.H."/>
            <person name="Andersen J.H."/>
            <person name="Isaksson J."/>
            <person name="Busche T."/>
            <person name="R C."/>
            <person name="Kalinowski J."/>
            <person name="Zyl L.V."/>
            <person name="Trindade M."/>
        </authorList>
    </citation>
    <scope>NUCLEOTIDE SEQUENCE [LARGE SCALE GENOMIC DNA]</scope>
    <source>
        <strain evidence="4 5">A5K-61T</strain>
    </source>
</reference>
<dbReference type="InterPro" id="IPR004045">
    <property type="entry name" value="Glutathione_S-Trfase_N"/>
</dbReference>
<accession>A0ABY7V7J8</accession>
<dbReference type="Gene3D" id="1.20.1050.10">
    <property type="match status" value="1"/>
</dbReference>
<evidence type="ECO:0000313" key="5">
    <source>
        <dbReference type="Proteomes" id="UP001215231"/>
    </source>
</evidence>
<dbReference type="SFLD" id="SFLDG00358">
    <property type="entry name" value="Main_(cytGST)"/>
    <property type="match status" value="1"/>
</dbReference>
<feature type="domain" description="GST N-terminal" evidence="2">
    <location>
        <begin position="1"/>
        <end position="78"/>
    </location>
</feature>
<dbReference type="PANTHER" id="PTHR44051">
    <property type="entry name" value="GLUTATHIONE S-TRANSFERASE-RELATED"/>
    <property type="match status" value="1"/>
</dbReference>
<dbReference type="InterPro" id="IPR010987">
    <property type="entry name" value="Glutathione-S-Trfase_C-like"/>
</dbReference>
<proteinExistence type="inferred from homology"/>
<dbReference type="SFLD" id="SFLDG01150">
    <property type="entry name" value="Main.1:_Beta-like"/>
    <property type="match status" value="1"/>
</dbReference>
<dbReference type="InterPro" id="IPR004046">
    <property type="entry name" value="GST_C"/>
</dbReference>
<dbReference type="RefSeq" id="WP_274049331.1">
    <property type="nucleotide sequence ID" value="NZ_CP059693.1"/>
</dbReference>
<dbReference type="InterPro" id="IPR036282">
    <property type="entry name" value="Glutathione-S-Trfase_C_sf"/>
</dbReference>
<evidence type="ECO:0000313" key="4">
    <source>
        <dbReference type="EMBL" id="WDE09397.1"/>
    </source>
</evidence>
<dbReference type="Pfam" id="PF00043">
    <property type="entry name" value="GST_C"/>
    <property type="match status" value="1"/>
</dbReference>
<dbReference type="CDD" id="cd03057">
    <property type="entry name" value="GST_N_Beta"/>
    <property type="match status" value="1"/>
</dbReference>
<keyword evidence="5" id="KW-1185">Reference proteome</keyword>
<protein>
    <submittedName>
        <fullName evidence="4">Glutathione S-transferase C-terminal domain-containing protein</fullName>
    </submittedName>
</protein>
<comment type="similarity">
    <text evidence="1">Belongs to the GST superfamily.</text>
</comment>
<dbReference type="Proteomes" id="UP001215231">
    <property type="component" value="Chromosome"/>
</dbReference>
<organism evidence="4 5">
    <name type="scientific">Thalassomonas haliotis</name>
    <dbReference type="NCBI Taxonomy" id="485448"/>
    <lineage>
        <taxon>Bacteria</taxon>
        <taxon>Pseudomonadati</taxon>
        <taxon>Pseudomonadota</taxon>
        <taxon>Gammaproteobacteria</taxon>
        <taxon>Alteromonadales</taxon>
        <taxon>Colwelliaceae</taxon>
        <taxon>Thalassomonas</taxon>
    </lineage>
</organism>